<dbReference type="NCBIfam" id="TIGR03617">
    <property type="entry name" value="F420_MSMEG_2256"/>
    <property type="match status" value="1"/>
</dbReference>
<accession>A0ABP7IX62</accession>
<protein>
    <submittedName>
        <fullName evidence="2">LLM class F420-dependent oxidoreductase</fullName>
    </submittedName>
</protein>
<comment type="caution">
    <text evidence="2">The sequence shown here is derived from an EMBL/GenBank/DDBJ whole genome shotgun (WGS) entry which is preliminary data.</text>
</comment>
<dbReference type="Proteomes" id="UP001501821">
    <property type="component" value="Unassembled WGS sequence"/>
</dbReference>
<dbReference type="InterPro" id="IPR019919">
    <property type="entry name" value="Lucif-like_OxRdtase_MSMEG_2256"/>
</dbReference>
<dbReference type="PANTHER" id="PTHR43244:SF2">
    <property type="entry name" value="CONSERVED HYPOTHETICAL ALANINE AND PROLINE-RICH PROTEIN"/>
    <property type="match status" value="1"/>
</dbReference>
<evidence type="ECO:0000259" key="1">
    <source>
        <dbReference type="Pfam" id="PF00296"/>
    </source>
</evidence>
<dbReference type="EMBL" id="BAABAH010000013">
    <property type="protein sequence ID" value="GAA3828609.1"/>
    <property type="molecule type" value="Genomic_DNA"/>
</dbReference>
<dbReference type="Pfam" id="PF00296">
    <property type="entry name" value="Bac_luciferase"/>
    <property type="match status" value="1"/>
</dbReference>
<organism evidence="2 3">
    <name type="scientific">Nocardioides panacisoli</name>
    <dbReference type="NCBI Taxonomy" id="627624"/>
    <lineage>
        <taxon>Bacteria</taxon>
        <taxon>Bacillati</taxon>
        <taxon>Actinomycetota</taxon>
        <taxon>Actinomycetes</taxon>
        <taxon>Propionibacteriales</taxon>
        <taxon>Nocardioidaceae</taxon>
        <taxon>Nocardioides</taxon>
    </lineage>
</organism>
<keyword evidence="3" id="KW-1185">Reference proteome</keyword>
<dbReference type="SUPFAM" id="SSF51679">
    <property type="entry name" value="Bacterial luciferase-like"/>
    <property type="match status" value="1"/>
</dbReference>
<reference evidence="3" key="1">
    <citation type="journal article" date="2019" name="Int. J. Syst. Evol. Microbiol.">
        <title>The Global Catalogue of Microorganisms (GCM) 10K type strain sequencing project: providing services to taxonomists for standard genome sequencing and annotation.</title>
        <authorList>
            <consortium name="The Broad Institute Genomics Platform"/>
            <consortium name="The Broad Institute Genome Sequencing Center for Infectious Disease"/>
            <person name="Wu L."/>
            <person name="Ma J."/>
        </authorList>
    </citation>
    <scope>NUCLEOTIDE SEQUENCE [LARGE SCALE GENOMIC DNA]</scope>
    <source>
        <strain evidence="3">JCM 16953</strain>
    </source>
</reference>
<dbReference type="RefSeq" id="WP_344777356.1">
    <property type="nucleotide sequence ID" value="NZ_BAABAH010000013.1"/>
</dbReference>
<gene>
    <name evidence="2" type="ORF">GCM10022242_32510</name>
</gene>
<dbReference type="InterPro" id="IPR011251">
    <property type="entry name" value="Luciferase-like_dom"/>
</dbReference>
<dbReference type="InterPro" id="IPR036661">
    <property type="entry name" value="Luciferase-like_sf"/>
</dbReference>
<feature type="domain" description="Luciferase-like" evidence="1">
    <location>
        <begin position="10"/>
        <end position="302"/>
    </location>
</feature>
<dbReference type="InterPro" id="IPR050564">
    <property type="entry name" value="F420-G6PD/mer"/>
</dbReference>
<name>A0ABP7IX62_9ACTN</name>
<proteinExistence type="predicted"/>
<dbReference type="PANTHER" id="PTHR43244">
    <property type="match status" value="1"/>
</dbReference>
<evidence type="ECO:0000313" key="3">
    <source>
        <dbReference type="Proteomes" id="UP001501821"/>
    </source>
</evidence>
<sequence length="342" mass="36614">MLLDLQLDGRPDQAFTRAQELSAAGAAGLFTFEGPHDVFLPLAAVAGRVDADLMTNVAIAMPRSPMHLAHAAWDLQLMSGGRFRLGLGSQIRPHIEKRYGATWSPPAARMREIVLAVKAILSAWQDGTRLEFRGEHTTHTLMPPTFVPGPNPYGPPPVLLGALGPVMTRTAAEVADGLLVMPFHSHRHFRERTLPAVAEGLARAGRDASDFPLYPQAIVAMGRTDAELAQAAVGVRALLAFYGSTPAYRPVLEVEGWEDVQPELNRLSKVGDVAAMIELVTDDMLSTLAVVGTPEECAAEVLRRFGDVAPRVCCYFPGSEPAAEHVAALASALRTDGSTGSN</sequence>
<evidence type="ECO:0000313" key="2">
    <source>
        <dbReference type="EMBL" id="GAA3828609.1"/>
    </source>
</evidence>
<dbReference type="Gene3D" id="3.20.20.30">
    <property type="entry name" value="Luciferase-like domain"/>
    <property type="match status" value="1"/>
</dbReference>
<dbReference type="CDD" id="cd01097">
    <property type="entry name" value="Tetrahydromethanopterin_reductase"/>
    <property type="match status" value="1"/>
</dbReference>